<dbReference type="Gene3D" id="3.90.76.10">
    <property type="entry name" value="Dipeptide-binding Protein, Domain 1"/>
    <property type="match status" value="1"/>
</dbReference>
<dbReference type="PIRSF" id="PIRSF002741">
    <property type="entry name" value="MppA"/>
    <property type="match status" value="1"/>
</dbReference>
<evidence type="ECO:0000313" key="4">
    <source>
        <dbReference type="EMBL" id="WPD18231.1"/>
    </source>
</evidence>
<gene>
    <name evidence="4" type="ORF">Q5761_07510</name>
</gene>
<dbReference type="InterPro" id="IPR039424">
    <property type="entry name" value="SBP_5"/>
</dbReference>
<feature type="region of interest" description="Disordered" evidence="2">
    <location>
        <begin position="369"/>
        <end position="389"/>
    </location>
</feature>
<dbReference type="EMBL" id="CP132508">
    <property type="protein sequence ID" value="WPD18231.1"/>
    <property type="molecule type" value="Genomic_DNA"/>
</dbReference>
<evidence type="ECO:0000256" key="2">
    <source>
        <dbReference type="SAM" id="MobiDB-lite"/>
    </source>
</evidence>
<dbReference type="InterPro" id="IPR000914">
    <property type="entry name" value="SBP_5_dom"/>
</dbReference>
<accession>A0ABZ0QLD0</accession>
<organism evidence="4 5">
    <name type="scientific">Thermaerobacter composti</name>
    <dbReference type="NCBI Taxonomy" id="554949"/>
    <lineage>
        <taxon>Bacteria</taxon>
        <taxon>Bacillati</taxon>
        <taxon>Bacillota</taxon>
        <taxon>Clostridia</taxon>
        <taxon>Eubacteriales</taxon>
        <taxon>Clostridiales Family XVII. Incertae Sedis</taxon>
        <taxon>Thermaerobacter</taxon>
    </lineage>
</organism>
<protein>
    <submittedName>
        <fullName evidence="4">ABC transporter substrate-binding protein</fullName>
    </submittedName>
</protein>
<sequence>MSRTTAWREGPETMGPRAPRLPAGGQRGRGTLVATHRDPSRPGRGRRWLALVAAALLLLTGCGSGATGDGGSGPQPAGSSGGTGAAGGGTITIGINADPPNLDPAMSSALVDRYVQNSIFDKLYDLDENLQVVPELAESLPEISDDGKVYTIKLRQGVTFHDGTPVDADAVVFNLKRYLDPDSARYSELSAVERVEKVDDYTVRIVLKQPYSPLLYTLTDRAGMIASPKAIQEKGDQFAQHPVGSGPFMFESRIKGDQIVLVKNPNYWKEGLPKADKIVWKVVTDDNVKVVNLKAGQLDLIDTVPAQALADLRSNPNLKVDIGPGLGFQGIYLNTQQAPFDNPHLRRAVDLAIDRATLVRVVFQETADPGYGPFPPSSPAAAASGEPPQRDLDAVKKALEQGGHPDGFRFTLKTATGPVTQQVAQVIKDMLADAGIEMEIQQVEFGSLLDDTDNGNFQAAALGWSGRPDPDGNIYPWLYTDGSQNDSRYSNPEVDRLLDRARQVLDMDQRVELYRQVMEQVHRDAPYIYLYYPKNVKAYSAKVQGFVNYPDGIIRTENLTKAP</sequence>
<dbReference type="SUPFAM" id="SSF53850">
    <property type="entry name" value="Periplasmic binding protein-like II"/>
    <property type="match status" value="1"/>
</dbReference>
<feature type="domain" description="Solute-binding protein family 5" evidence="3">
    <location>
        <begin position="131"/>
        <end position="484"/>
    </location>
</feature>
<keyword evidence="1" id="KW-0732">Signal</keyword>
<dbReference type="InterPro" id="IPR030678">
    <property type="entry name" value="Peptide/Ni-bd"/>
</dbReference>
<evidence type="ECO:0000313" key="5">
    <source>
        <dbReference type="Proteomes" id="UP001304683"/>
    </source>
</evidence>
<dbReference type="Pfam" id="PF00496">
    <property type="entry name" value="SBP_bac_5"/>
    <property type="match status" value="1"/>
</dbReference>
<name>A0ABZ0QLD0_9FIRM</name>
<keyword evidence="5" id="KW-1185">Reference proteome</keyword>
<dbReference type="PANTHER" id="PTHR30290:SF38">
    <property type="entry name" value="D,D-DIPEPTIDE-BINDING PERIPLASMIC PROTEIN DDPA-RELATED"/>
    <property type="match status" value="1"/>
</dbReference>
<dbReference type="Proteomes" id="UP001304683">
    <property type="component" value="Chromosome"/>
</dbReference>
<dbReference type="Gene3D" id="3.40.190.10">
    <property type="entry name" value="Periplasmic binding protein-like II"/>
    <property type="match status" value="1"/>
</dbReference>
<dbReference type="PANTHER" id="PTHR30290">
    <property type="entry name" value="PERIPLASMIC BINDING COMPONENT OF ABC TRANSPORTER"/>
    <property type="match status" value="1"/>
</dbReference>
<proteinExistence type="predicted"/>
<reference evidence="4 5" key="1">
    <citation type="submission" date="2023-08" db="EMBL/GenBank/DDBJ databases">
        <title>Genome sequence of Thermaerobacter compostii strain Ins1, a spore-forming filamentous bacterium isolated from a deep geothermal reservoir.</title>
        <authorList>
            <person name="Bregnard D."/>
            <person name="Gonzalez D."/>
            <person name="Junier P."/>
        </authorList>
    </citation>
    <scope>NUCLEOTIDE SEQUENCE [LARGE SCALE GENOMIC DNA]</scope>
    <source>
        <strain evidence="4 5">Ins1</strain>
    </source>
</reference>
<evidence type="ECO:0000259" key="3">
    <source>
        <dbReference type="Pfam" id="PF00496"/>
    </source>
</evidence>
<evidence type="ECO:0000256" key="1">
    <source>
        <dbReference type="ARBA" id="ARBA00022729"/>
    </source>
</evidence>
<dbReference type="Gene3D" id="3.10.105.10">
    <property type="entry name" value="Dipeptide-binding Protein, Domain 3"/>
    <property type="match status" value="1"/>
</dbReference>
<feature type="region of interest" description="Disordered" evidence="2">
    <location>
        <begin position="1"/>
        <end position="45"/>
    </location>
</feature>
<dbReference type="RefSeq" id="WP_318750083.1">
    <property type="nucleotide sequence ID" value="NZ_CP132508.1"/>
</dbReference>